<proteinExistence type="predicted"/>
<evidence type="ECO:0000313" key="2">
    <source>
        <dbReference type="Proteomes" id="UP000030153"/>
    </source>
</evidence>
<dbReference type="STRING" id="1385513.N780_09745"/>
<dbReference type="AlphaFoldDB" id="A0A0A2V881"/>
<organism evidence="1 2">
    <name type="scientific">Pontibacillus chungwhensis BH030062</name>
    <dbReference type="NCBI Taxonomy" id="1385513"/>
    <lineage>
        <taxon>Bacteria</taxon>
        <taxon>Bacillati</taxon>
        <taxon>Bacillota</taxon>
        <taxon>Bacilli</taxon>
        <taxon>Bacillales</taxon>
        <taxon>Bacillaceae</taxon>
        <taxon>Pontibacillus</taxon>
    </lineage>
</organism>
<sequence>MAVKYQCRHCKKELGELSQDVLDSVELGLNSLNEEELLDMVSYHENGDVMVRTICEDCQESLEENPHYHELDFFIH</sequence>
<keyword evidence="2" id="KW-1185">Reference proteome</keyword>
<dbReference type="EMBL" id="AVBG01000019">
    <property type="protein sequence ID" value="KGP89910.1"/>
    <property type="molecule type" value="Genomic_DNA"/>
</dbReference>
<gene>
    <name evidence="1" type="ORF">N780_09745</name>
</gene>
<dbReference type="GO" id="GO:0010468">
    <property type="term" value="P:regulation of gene expression"/>
    <property type="evidence" value="ECO:0007669"/>
    <property type="project" value="InterPro"/>
</dbReference>
<evidence type="ECO:0000313" key="1">
    <source>
        <dbReference type="EMBL" id="KGP89910.1"/>
    </source>
</evidence>
<dbReference type="Pfam" id="PF10955">
    <property type="entry name" value="Fin"/>
    <property type="match status" value="1"/>
</dbReference>
<dbReference type="eggNOG" id="ENOG50330F6">
    <property type="taxonomic scope" value="Bacteria"/>
</dbReference>
<evidence type="ECO:0008006" key="3">
    <source>
        <dbReference type="Google" id="ProtNLM"/>
    </source>
</evidence>
<protein>
    <recommendedName>
        <fullName evidence="3">Peptide ABC transporter permease</fullName>
    </recommendedName>
</protein>
<accession>A0A0A2V881</accession>
<reference evidence="1 2" key="1">
    <citation type="submission" date="2013-08" db="EMBL/GenBank/DDBJ databases">
        <title>Genome of Pontibacillus chungwhensis.</title>
        <authorList>
            <person name="Wang Q."/>
            <person name="Wang G."/>
        </authorList>
    </citation>
    <scope>NUCLEOTIDE SEQUENCE [LARGE SCALE GENOMIC DNA]</scope>
    <source>
        <strain evidence="1 2">BH030062</strain>
    </source>
</reference>
<dbReference type="InterPro" id="IPR020115">
    <property type="entry name" value="Fin"/>
</dbReference>
<dbReference type="OrthoDB" id="2084556at2"/>
<dbReference type="RefSeq" id="WP_036787205.1">
    <property type="nucleotide sequence ID" value="NZ_AVBG01000019.1"/>
</dbReference>
<dbReference type="Proteomes" id="UP000030153">
    <property type="component" value="Unassembled WGS sequence"/>
</dbReference>
<name>A0A0A2V881_9BACI</name>
<comment type="caution">
    <text evidence="1">The sequence shown here is derived from an EMBL/GenBank/DDBJ whole genome shotgun (WGS) entry which is preliminary data.</text>
</comment>